<dbReference type="PANTHER" id="PTHR31001">
    <property type="entry name" value="UNCHARACTERIZED TRANSCRIPTIONAL REGULATORY PROTEIN"/>
    <property type="match status" value="1"/>
</dbReference>
<name>A0ABR3VKG7_HUMIN</name>
<comment type="subcellular location">
    <subcellularLocation>
        <location evidence="1">Nucleus</location>
    </subcellularLocation>
</comment>
<protein>
    <recommendedName>
        <fullName evidence="4">Xylanolytic transcriptional activator regulatory domain-containing protein</fullName>
    </recommendedName>
</protein>
<dbReference type="CDD" id="cd12148">
    <property type="entry name" value="fungal_TF_MHR"/>
    <property type="match status" value="1"/>
</dbReference>
<feature type="region of interest" description="Disordered" evidence="3">
    <location>
        <begin position="852"/>
        <end position="876"/>
    </location>
</feature>
<evidence type="ECO:0000259" key="4">
    <source>
        <dbReference type="SMART" id="SM00906"/>
    </source>
</evidence>
<accession>A0ABR3VKG7</accession>
<feature type="compositionally biased region" description="Low complexity" evidence="3">
    <location>
        <begin position="391"/>
        <end position="412"/>
    </location>
</feature>
<feature type="region of interest" description="Disordered" evidence="3">
    <location>
        <begin position="160"/>
        <end position="196"/>
    </location>
</feature>
<dbReference type="SMART" id="SM00906">
    <property type="entry name" value="Fungal_trans"/>
    <property type="match status" value="1"/>
</dbReference>
<proteinExistence type="predicted"/>
<dbReference type="EMBL" id="JAZGSY010000047">
    <property type="protein sequence ID" value="KAL1842299.1"/>
    <property type="molecule type" value="Genomic_DNA"/>
</dbReference>
<dbReference type="InterPro" id="IPR007219">
    <property type="entry name" value="XnlR_reg_dom"/>
</dbReference>
<feature type="compositionally biased region" description="Polar residues" evidence="3">
    <location>
        <begin position="683"/>
        <end position="702"/>
    </location>
</feature>
<feature type="compositionally biased region" description="Low complexity" evidence="3">
    <location>
        <begin position="711"/>
        <end position="731"/>
    </location>
</feature>
<feature type="region of interest" description="Disordered" evidence="3">
    <location>
        <begin position="672"/>
        <end position="774"/>
    </location>
</feature>
<keyword evidence="2" id="KW-0539">Nucleus</keyword>
<feature type="domain" description="Xylanolytic transcriptional activator regulatory" evidence="4">
    <location>
        <begin position="316"/>
        <end position="404"/>
    </location>
</feature>
<feature type="region of interest" description="Disordered" evidence="3">
    <location>
        <begin position="935"/>
        <end position="969"/>
    </location>
</feature>
<gene>
    <name evidence="5" type="ORF">VTJ49DRAFT_5580</name>
</gene>
<evidence type="ECO:0000313" key="5">
    <source>
        <dbReference type="EMBL" id="KAL1842299.1"/>
    </source>
</evidence>
<feature type="compositionally biased region" description="Basic and acidic residues" evidence="3">
    <location>
        <begin position="184"/>
        <end position="193"/>
    </location>
</feature>
<dbReference type="PANTHER" id="PTHR31001:SF87">
    <property type="entry name" value="COL-21"/>
    <property type="match status" value="1"/>
</dbReference>
<feature type="compositionally biased region" description="Basic and acidic residues" evidence="3">
    <location>
        <begin position="64"/>
        <end position="89"/>
    </location>
</feature>
<dbReference type="Proteomes" id="UP001583172">
    <property type="component" value="Unassembled WGS sequence"/>
</dbReference>
<feature type="region of interest" description="Disordered" evidence="3">
    <location>
        <begin position="1"/>
        <end position="22"/>
    </location>
</feature>
<evidence type="ECO:0000256" key="3">
    <source>
        <dbReference type="SAM" id="MobiDB-lite"/>
    </source>
</evidence>
<feature type="compositionally biased region" description="Low complexity" evidence="3">
    <location>
        <begin position="672"/>
        <end position="682"/>
    </location>
</feature>
<feature type="region of interest" description="Disordered" evidence="3">
    <location>
        <begin position="391"/>
        <end position="442"/>
    </location>
</feature>
<feature type="compositionally biased region" description="Pro residues" evidence="3">
    <location>
        <begin position="415"/>
        <end position="426"/>
    </location>
</feature>
<feature type="region of interest" description="Disordered" evidence="3">
    <location>
        <begin position="56"/>
        <end position="105"/>
    </location>
</feature>
<sequence>MAQTSATAEHALSTTTAAEEAKTTTTITTATAASLGYSHTGSSTLVFLRRLESTPCPSLTPTTRNDDVRHQEQHRHQQHNGDRKLDKEYGINPQIQEDTDRRNVTSHPRYRALLRQLPPRRAIECLADLYFRDFNWNYDVIDRDVWEAQLGRWYSSNTPNSTAAADAGCGSTGASSRGWTGVMRPDRLDDGERSQGGCGWDEKEMMALPAVIFGLCAVALTGLEDDGSSGDDGDENEGRVGGGEKAGKGGSKEERAILQELKYAGGMTFDDVSREYSEAGMEVLCVLGKRGMGLNTVLAGFLRACWLKYAGFVTESWHAIGSAIRDAQEIGLHRDSLDPRPRASTAEAVLENRWDIQRRRKTWMTLSLWDGHMACVLGRPALTPTSTCITTAASSSMPTSSSPALQSSRSLPVDAVPPPPPSPGNPNPRSRTPVVPRGDDDPPTPLTRWLWVARVLAPILQEVLALEPHGPCPPREYLARVDQLDAELRSLAGAGERAMPASLRIRLIDGPDGPRMDTADTDTRFDAHPGFRRWLPRARASLPQLVAFVRMALHRPYVFTRPASRREALRASLEMLGAERVYFGLLRPGLYKTFSVFYGSFDAIVLMASIYILFPHEHPELIPHALQHFHWAIERFDTVASRNRLVHAGRSVLHALHLRLRKALGVSASSLRSLPLSSPSSRTMATSESMNAPSDASGSASHPPNVHPWTNSRTAGGASGRSSQSQSNQDNKTSHRGHHTASRAITRSNLSITQIPTPNSTSSSSSNSSSIDSQFTTEHYAQIHARQNQESNVNHPDLAFSQPIVQGTTNTTKGSNISDTAAHDITNINGSNESPFDISGCGYSSVFQLHQHRKRGSEQHQLQYEDPRQDHNQAQYRQQQHQLGDMDVDWASLQPIYATGDLIYHDLVSTMPEQVETLDLGFDLGSAWEMDAGVKSSGGCRGGEEHQPGCQRQESSGHGSFGGGQHQAQRQRVISFDGQGRFDDQREAEADTIGLEAAAAAAVVGEYQHATFGVLSEEGCRFRGHFGDRSVWNVMNQHCPY</sequence>
<feature type="compositionally biased region" description="Low complexity" evidence="3">
    <location>
        <begin position="751"/>
        <end position="774"/>
    </location>
</feature>
<evidence type="ECO:0000256" key="1">
    <source>
        <dbReference type="ARBA" id="ARBA00004123"/>
    </source>
</evidence>
<dbReference type="InterPro" id="IPR050613">
    <property type="entry name" value="Sec_Metabolite_Reg"/>
</dbReference>
<organism evidence="5 6">
    <name type="scientific">Humicola insolens</name>
    <name type="common">Soft-rot fungus</name>
    <dbReference type="NCBI Taxonomy" id="85995"/>
    <lineage>
        <taxon>Eukaryota</taxon>
        <taxon>Fungi</taxon>
        <taxon>Dikarya</taxon>
        <taxon>Ascomycota</taxon>
        <taxon>Pezizomycotina</taxon>
        <taxon>Sordariomycetes</taxon>
        <taxon>Sordariomycetidae</taxon>
        <taxon>Sordariales</taxon>
        <taxon>Chaetomiaceae</taxon>
        <taxon>Mycothermus</taxon>
    </lineage>
</organism>
<comment type="caution">
    <text evidence="5">The sequence shown here is derived from an EMBL/GenBank/DDBJ whole genome shotgun (WGS) entry which is preliminary data.</text>
</comment>
<feature type="region of interest" description="Disordered" evidence="3">
    <location>
        <begin position="226"/>
        <end position="251"/>
    </location>
</feature>
<feature type="compositionally biased region" description="Acidic residues" evidence="3">
    <location>
        <begin position="226"/>
        <end position="235"/>
    </location>
</feature>
<evidence type="ECO:0000256" key="2">
    <source>
        <dbReference type="ARBA" id="ARBA00023242"/>
    </source>
</evidence>
<keyword evidence="6" id="KW-1185">Reference proteome</keyword>
<evidence type="ECO:0000313" key="6">
    <source>
        <dbReference type="Proteomes" id="UP001583172"/>
    </source>
</evidence>
<reference evidence="5 6" key="1">
    <citation type="journal article" date="2024" name="Commun. Biol.">
        <title>Comparative genomic analysis of thermophilic fungi reveals convergent evolutionary adaptations and gene losses.</title>
        <authorList>
            <person name="Steindorff A.S."/>
            <person name="Aguilar-Pontes M.V."/>
            <person name="Robinson A.J."/>
            <person name="Andreopoulos B."/>
            <person name="LaButti K."/>
            <person name="Kuo A."/>
            <person name="Mondo S."/>
            <person name="Riley R."/>
            <person name="Otillar R."/>
            <person name="Haridas S."/>
            <person name="Lipzen A."/>
            <person name="Grimwood J."/>
            <person name="Schmutz J."/>
            <person name="Clum A."/>
            <person name="Reid I.D."/>
            <person name="Moisan M.C."/>
            <person name="Butler G."/>
            <person name="Nguyen T.T.M."/>
            <person name="Dewar K."/>
            <person name="Conant G."/>
            <person name="Drula E."/>
            <person name="Henrissat B."/>
            <person name="Hansel C."/>
            <person name="Singer S."/>
            <person name="Hutchinson M.I."/>
            <person name="de Vries R.P."/>
            <person name="Natvig D.O."/>
            <person name="Powell A.J."/>
            <person name="Tsang A."/>
            <person name="Grigoriev I.V."/>
        </authorList>
    </citation>
    <scope>NUCLEOTIDE SEQUENCE [LARGE SCALE GENOMIC DNA]</scope>
    <source>
        <strain evidence="5 6">CBS 620.91</strain>
    </source>
</reference>